<evidence type="ECO:0000256" key="12">
    <source>
        <dbReference type="ARBA" id="ARBA00022786"/>
    </source>
</evidence>
<dbReference type="OrthoDB" id="1923159at2759"/>
<dbReference type="InterPro" id="IPR034261">
    <property type="entry name" value="CNOT4_RRM"/>
</dbReference>
<evidence type="ECO:0000256" key="24">
    <source>
        <dbReference type="ARBA" id="ARBA00083942"/>
    </source>
</evidence>
<dbReference type="GO" id="GO:0003723">
    <property type="term" value="F:RNA binding"/>
    <property type="evidence" value="ECO:0007669"/>
    <property type="project" value="UniProtKB-UniRule"/>
</dbReference>
<evidence type="ECO:0000259" key="29">
    <source>
        <dbReference type="PROSITE" id="PS50102"/>
    </source>
</evidence>
<dbReference type="InterPro" id="IPR000504">
    <property type="entry name" value="RRM_dom"/>
</dbReference>
<evidence type="ECO:0000313" key="32">
    <source>
        <dbReference type="RefSeq" id="XP_017025819.1"/>
    </source>
</evidence>
<feature type="compositionally biased region" description="Low complexity" evidence="27">
    <location>
        <begin position="466"/>
        <end position="478"/>
    </location>
</feature>
<dbReference type="InterPro" id="IPR013083">
    <property type="entry name" value="Znf_RING/FYVE/PHD"/>
</dbReference>
<gene>
    <name evidence="32" type="primary">Cnot4</name>
</gene>
<feature type="domain" description="C3H1-type" evidence="30">
    <location>
        <begin position="192"/>
        <end position="219"/>
    </location>
</feature>
<keyword evidence="14" id="KW-0832">Ubl conjugation</keyword>
<evidence type="ECO:0000256" key="25">
    <source>
        <dbReference type="PROSITE-ProRule" id="PRU00176"/>
    </source>
</evidence>
<evidence type="ECO:0000256" key="21">
    <source>
        <dbReference type="ARBA" id="ARBA00075062"/>
    </source>
</evidence>
<dbReference type="EC" id="2.3.2.27" evidence="5"/>
<dbReference type="CDD" id="cd16618">
    <property type="entry name" value="mRING-HC-C4C4_CNOT4"/>
    <property type="match status" value="1"/>
</dbReference>
<sequence>MNGLSSNDDAVECPLCMEPLEVDDLTFFPCTCGYQICRFCWHRIRTDENKLCPACRKEYPENPADFKPLTQEEMIAFKSQKRQRDQQRKQKITENRKHLANVRVVQKNLVFVVGLPPRLADADILKKHEYFGKYGKIHKVVINPSTTYAGVQVRVGPSASAYVTYVHNSDALRAIQSVNNIMIDGRLIKTSLGTTKYCSHFMKNQQCPKGDCMYLHELGDPEASFTKEEMHQGKHQEYEKRLHDTLIASSGPNTAGIINGNGAASKANGAIPSSSSASSSSSSSGSAAGGGTAGANTTNGGGSANNVQQKEAWPSLSVSPINGREAANANSNSSSKSKREKLRNEKRHEKNKTKNKNSGNGNSNASNKENNVPETRGSTNTETFAEAATAEAPPPPATKAETTHSSSNNRSRKDRAKEQKKSKDTGPAPKQTERVEPRVEGITIQKKQTEATDDSCEDSLPQKRLAATAAAAVAAAAANVERSLSSCSENSEGHVSTESSVSEKSDFQEEKCNSVNSESQPESVQIPEEEEEADNSKEASVESEPNVSSGSTPVASETISSSSPSVAPNSSSQEAGGCLPEEPAEEPLDLEEIGSQVTDALSKLNIFDDAPSFFSSSSFQQAPLIKNKLDLEMRQSHLPDLVNDIDGIQKASNANEWEEAFKNVMLRNTRHVEEQLLQQQHLQQQQQHHHQQVLHQQEEFLRMHELQKRNNFANNISQINGPANDFLSHFQGNSLDLNRAQAHALLQQQLLQQQQQQAGDNLFGGNMSKFFDFHKTQQQSSAHHPYLNGHNTPQMNGNEPQRVAAFMENNRLNSSPFVENGLINSQQQPQKQRLMGMFENLPPNSQSQQNRFTQPSSIVDDDLGFDPFIETQKGLAELMENEVVQQQSINTENAAGPKLPPLQQPQVPPPHHQQHPHHQMVDNMQRARMPPPGFNHVNALGLGGGPSRLQQHTSKMMPFMNMAQQGQHQMPMAANWNHLAAMHQNPGQNVGGGDSQLPHPMAHNKVYNNSDWTTMDPAILSFRQFSSFPQNQIPPHPQQQQDMFLQHLAQQQQQNSQSGFNNQPQQQPQLAMPNMAAMANNLLNGQSQQQPQQQVNANVQGMLEFLKSRQFV</sequence>
<feature type="region of interest" description="Disordered" evidence="27">
    <location>
        <begin position="893"/>
        <end position="917"/>
    </location>
</feature>
<evidence type="ECO:0000256" key="20">
    <source>
        <dbReference type="ARBA" id="ARBA00071435"/>
    </source>
</evidence>
<keyword evidence="31" id="KW-1185">Reference proteome</keyword>
<feature type="region of interest" description="Disordered" evidence="27">
    <location>
        <begin position="267"/>
        <end position="307"/>
    </location>
</feature>
<feature type="compositionally biased region" description="Low complexity" evidence="27">
    <location>
        <begin position="267"/>
        <end position="286"/>
    </location>
</feature>
<protein>
    <recommendedName>
        <fullName evidence="20">CCR4-NOT transcription complex subunit 4</fullName>
        <ecNumber evidence="5">2.3.2.27</ecNumber>
    </recommendedName>
    <alternativeName>
        <fullName evidence="23">CCR4-associated factor 4</fullName>
    </alternativeName>
    <alternativeName>
        <fullName evidence="24">E3 ubiquitin-protein ligase CNOT4</fullName>
    </alternativeName>
    <alternativeName>
        <fullName evidence="21">Potential transcriptional repressor NOT4Hp</fullName>
    </alternativeName>
    <alternativeName>
        <fullName evidence="22">RING-type E3 ubiquitin transferase CNOT4</fullName>
    </alternativeName>
</protein>
<dbReference type="SUPFAM" id="SSF54928">
    <property type="entry name" value="RNA-binding domain, RBD"/>
    <property type="match status" value="1"/>
</dbReference>
<feature type="compositionally biased region" description="Low complexity" evidence="27">
    <location>
        <begin position="517"/>
        <end position="526"/>
    </location>
</feature>
<keyword evidence="8" id="KW-0597">Phosphoprotein</keyword>
<accession>A0A6P4IQR3</accession>
<evidence type="ECO:0000256" key="13">
    <source>
        <dbReference type="ARBA" id="ARBA00022833"/>
    </source>
</evidence>
<comment type="subunit">
    <text evidence="19">Interacts with CNOT1 via its C-terminus but does not stably associate with the CCR4-NOT complex. Interacts (via RING domain) with UBE2D2. Interacts with ABCE1, PINK1 and PELO.</text>
</comment>
<feature type="compositionally biased region" description="Basic and acidic residues" evidence="27">
    <location>
        <begin position="415"/>
        <end position="424"/>
    </location>
</feature>
<evidence type="ECO:0000256" key="9">
    <source>
        <dbReference type="ARBA" id="ARBA00022679"/>
    </source>
</evidence>
<dbReference type="RefSeq" id="XP_017025819.1">
    <property type="nucleotide sequence ID" value="XM_017170330.3"/>
</dbReference>
<feature type="compositionally biased region" description="Low complexity" evidence="27">
    <location>
        <begin position="324"/>
        <end position="335"/>
    </location>
</feature>
<proteinExistence type="predicted"/>
<dbReference type="GO" id="GO:0005829">
    <property type="term" value="C:cytosol"/>
    <property type="evidence" value="ECO:0007669"/>
    <property type="project" value="UniProtKB-ARBA"/>
</dbReference>
<evidence type="ECO:0000256" key="16">
    <source>
        <dbReference type="ARBA" id="ARBA00023054"/>
    </source>
</evidence>
<evidence type="ECO:0000256" key="27">
    <source>
        <dbReference type="SAM" id="MobiDB-lite"/>
    </source>
</evidence>
<dbReference type="FunFam" id="3.30.40.10:FF:000006">
    <property type="entry name" value="CCR4-NOT transcription complex subunit 4"/>
    <property type="match status" value="1"/>
</dbReference>
<evidence type="ECO:0000256" key="22">
    <source>
        <dbReference type="ARBA" id="ARBA00077837"/>
    </source>
</evidence>
<dbReference type="GO" id="GO:0005634">
    <property type="term" value="C:nucleus"/>
    <property type="evidence" value="ECO:0007669"/>
    <property type="project" value="UniProtKB-SubCell"/>
</dbReference>
<evidence type="ECO:0000256" key="8">
    <source>
        <dbReference type="ARBA" id="ARBA00022553"/>
    </source>
</evidence>
<feature type="region of interest" description="Disordered" evidence="27">
    <location>
        <begin position="320"/>
        <end position="582"/>
    </location>
</feature>
<evidence type="ECO:0000256" key="14">
    <source>
        <dbReference type="ARBA" id="ARBA00022843"/>
    </source>
</evidence>
<keyword evidence="12" id="KW-0833">Ubl conjugation pathway</keyword>
<dbReference type="InterPro" id="IPR001841">
    <property type="entry name" value="Znf_RING"/>
</dbReference>
<dbReference type="AlphaFoldDB" id="A0A6P4IQR3"/>
<evidence type="ECO:0000256" key="5">
    <source>
        <dbReference type="ARBA" id="ARBA00012483"/>
    </source>
</evidence>
<feature type="compositionally biased region" description="Low complexity" evidence="27">
    <location>
        <begin position="356"/>
        <end position="370"/>
    </location>
</feature>
<keyword evidence="11 26" id="KW-0863">Zinc-finger</keyword>
<feature type="region of interest" description="Disordered" evidence="27">
    <location>
        <begin position="1048"/>
        <end position="1068"/>
    </location>
</feature>
<evidence type="ECO:0000256" key="19">
    <source>
        <dbReference type="ARBA" id="ARBA00062432"/>
    </source>
</evidence>
<keyword evidence="16" id="KW-0175">Coiled coil</keyword>
<evidence type="ECO:0000259" key="30">
    <source>
        <dbReference type="PROSITE" id="PS50103"/>
    </source>
</evidence>
<dbReference type="GO" id="GO:0016567">
    <property type="term" value="P:protein ubiquitination"/>
    <property type="evidence" value="ECO:0007669"/>
    <property type="project" value="TreeGrafter"/>
</dbReference>
<dbReference type="PANTHER" id="PTHR12603">
    <property type="entry name" value="CCR4-NOT TRANSCRIPTION COMPLEX RELATED"/>
    <property type="match status" value="1"/>
</dbReference>
<feature type="compositionally biased region" description="Gly residues" evidence="27">
    <location>
        <begin position="287"/>
        <end position="303"/>
    </location>
</feature>
<dbReference type="InterPro" id="IPR003954">
    <property type="entry name" value="RRM_euk-type"/>
</dbReference>
<feature type="compositionally biased region" description="Pro residues" evidence="27">
    <location>
        <begin position="898"/>
        <end position="911"/>
    </location>
</feature>
<evidence type="ECO:0000313" key="31">
    <source>
        <dbReference type="Proteomes" id="UP001652661"/>
    </source>
</evidence>
<feature type="zinc finger region" description="C3H1-type" evidence="26">
    <location>
        <begin position="192"/>
        <end position="219"/>
    </location>
</feature>
<evidence type="ECO:0000256" key="3">
    <source>
        <dbReference type="ARBA" id="ARBA00004496"/>
    </source>
</evidence>
<keyword evidence="6" id="KW-0488">Methylation</keyword>
<reference evidence="31" key="1">
    <citation type="submission" date="2025-05" db="UniProtKB">
        <authorList>
            <consortium name="RefSeq"/>
        </authorList>
    </citation>
    <scope>NUCLEOTIDE SEQUENCE [LARGE SCALE GENOMIC DNA]</scope>
    <source>
        <strain evidence="31">14028-0561.14</strain>
    </source>
</reference>
<dbReference type="Gene3D" id="3.30.40.10">
    <property type="entry name" value="Zinc/RING finger domain, C3HC4 (zinc finger)"/>
    <property type="match status" value="1"/>
</dbReference>
<evidence type="ECO:0000259" key="28">
    <source>
        <dbReference type="PROSITE" id="PS50089"/>
    </source>
</evidence>
<evidence type="ECO:0000256" key="4">
    <source>
        <dbReference type="ARBA" id="ARBA00004906"/>
    </source>
</evidence>
<feature type="domain" description="RRM" evidence="29">
    <location>
        <begin position="108"/>
        <end position="195"/>
    </location>
</feature>
<feature type="compositionally biased region" description="Low complexity" evidence="27">
    <location>
        <begin position="379"/>
        <end position="391"/>
    </location>
</feature>
<evidence type="ECO:0000256" key="2">
    <source>
        <dbReference type="ARBA" id="ARBA00004123"/>
    </source>
</evidence>
<dbReference type="InterPro" id="IPR012677">
    <property type="entry name" value="Nucleotide-bd_a/b_plait_sf"/>
</dbReference>
<dbReference type="PANTHER" id="PTHR12603:SF0">
    <property type="entry name" value="CCR4-NOT TRANSCRIPTION COMPLEX SUBUNIT 4"/>
    <property type="match status" value="1"/>
</dbReference>
<reference evidence="32" key="2">
    <citation type="submission" date="2025-08" db="UniProtKB">
        <authorList>
            <consortium name="RefSeq"/>
        </authorList>
    </citation>
    <scope>IDENTIFICATION</scope>
    <source>
        <strain evidence="32">14028-0561.14</strain>
        <tissue evidence="32">Whole fly</tissue>
    </source>
</reference>
<evidence type="ECO:0000256" key="1">
    <source>
        <dbReference type="ARBA" id="ARBA00000900"/>
    </source>
</evidence>
<evidence type="ECO:0000256" key="26">
    <source>
        <dbReference type="PROSITE-ProRule" id="PRU00723"/>
    </source>
</evidence>
<dbReference type="FunFam" id="3.30.70.330:FF:000044">
    <property type="entry name" value="Putative ccr4-not transcription complex subunit 4"/>
    <property type="match status" value="1"/>
</dbReference>
<organism evidence="31 32">
    <name type="scientific">Drosophila kikkawai</name>
    <name type="common">Fruit fly</name>
    <dbReference type="NCBI Taxonomy" id="30033"/>
    <lineage>
        <taxon>Eukaryota</taxon>
        <taxon>Metazoa</taxon>
        <taxon>Ecdysozoa</taxon>
        <taxon>Arthropoda</taxon>
        <taxon>Hexapoda</taxon>
        <taxon>Insecta</taxon>
        <taxon>Pterygota</taxon>
        <taxon>Neoptera</taxon>
        <taxon>Endopterygota</taxon>
        <taxon>Diptera</taxon>
        <taxon>Brachycera</taxon>
        <taxon>Muscomorpha</taxon>
        <taxon>Ephydroidea</taxon>
        <taxon>Drosophilidae</taxon>
        <taxon>Drosophila</taxon>
        <taxon>Sophophora</taxon>
    </lineage>
</organism>
<dbReference type="GO" id="GO:0030014">
    <property type="term" value="C:CCR4-NOT complex"/>
    <property type="evidence" value="ECO:0007669"/>
    <property type="project" value="InterPro"/>
</dbReference>
<feature type="domain" description="RING-type" evidence="28">
    <location>
        <begin position="13"/>
        <end position="56"/>
    </location>
</feature>
<feature type="compositionally biased region" description="Low complexity" evidence="27">
    <location>
        <begin position="551"/>
        <end position="572"/>
    </location>
</feature>
<comment type="catalytic activity">
    <reaction evidence="1">
        <text>S-ubiquitinyl-[E2 ubiquitin-conjugating enzyme]-L-cysteine + [acceptor protein]-L-lysine = [E2 ubiquitin-conjugating enzyme]-L-cysteine + N(6)-ubiquitinyl-[acceptor protein]-L-lysine.</text>
        <dbReference type="EC" id="2.3.2.27"/>
    </reaction>
</comment>
<feature type="compositionally biased region" description="Basic and acidic residues" evidence="27">
    <location>
        <begin position="501"/>
        <end position="512"/>
    </location>
</feature>
<keyword evidence="13 26" id="KW-0862">Zinc</keyword>
<evidence type="ECO:0000256" key="23">
    <source>
        <dbReference type="ARBA" id="ARBA00083547"/>
    </source>
</evidence>
<comment type="function">
    <text evidence="18">Has E3 ubiquitin ligase activity, promoting ubiquitination and degradation of target proteins. Involved in activation of the JAK/STAT pathway. Catalyzes ubiquitination of methylated RBM15. Plays a role in quality control of translation of mitochondrial outer membrane-localized mRNA. As part of the PINK1-regulated signaling, upon mitochondria damage, ubiquitinates ABCE1 and thereby recruits autophagy receptors to the mitochondrial outer membrane to initiate mitophagy.</text>
</comment>
<dbReference type="Pfam" id="PF14570">
    <property type="entry name" value="zf-RING_4"/>
    <property type="match status" value="1"/>
</dbReference>
<dbReference type="Gene3D" id="3.30.70.330">
    <property type="match status" value="1"/>
</dbReference>
<dbReference type="SUPFAM" id="SSF57850">
    <property type="entry name" value="RING/U-box"/>
    <property type="match status" value="1"/>
</dbReference>
<evidence type="ECO:0000256" key="7">
    <source>
        <dbReference type="ARBA" id="ARBA00022490"/>
    </source>
</evidence>
<dbReference type="InterPro" id="IPR000571">
    <property type="entry name" value="Znf_CCCH"/>
</dbReference>
<dbReference type="Proteomes" id="UP001652661">
    <property type="component" value="Chromosome 2L"/>
</dbReference>
<dbReference type="SMART" id="SM00361">
    <property type="entry name" value="RRM_1"/>
    <property type="match status" value="1"/>
</dbReference>
<evidence type="ECO:0000256" key="11">
    <source>
        <dbReference type="ARBA" id="ARBA00022771"/>
    </source>
</evidence>
<dbReference type="InterPro" id="IPR035979">
    <property type="entry name" value="RBD_domain_sf"/>
</dbReference>
<dbReference type="PROSITE" id="PS50102">
    <property type="entry name" value="RRM"/>
    <property type="match status" value="1"/>
</dbReference>
<keyword evidence="17" id="KW-0539">Nucleus</keyword>
<feature type="compositionally biased region" description="Polar residues" evidence="27">
    <location>
        <begin position="482"/>
        <end position="500"/>
    </location>
</feature>
<keyword evidence="10 26" id="KW-0479">Metal-binding</keyword>
<evidence type="ECO:0000256" key="15">
    <source>
        <dbReference type="ARBA" id="ARBA00022884"/>
    </source>
</evidence>
<evidence type="ECO:0000256" key="17">
    <source>
        <dbReference type="ARBA" id="ARBA00023242"/>
    </source>
</evidence>
<dbReference type="PROSITE" id="PS50103">
    <property type="entry name" value="ZF_C3H1"/>
    <property type="match status" value="1"/>
</dbReference>
<dbReference type="GO" id="GO:0061630">
    <property type="term" value="F:ubiquitin protein ligase activity"/>
    <property type="evidence" value="ECO:0007669"/>
    <property type="project" value="UniProtKB-EC"/>
</dbReference>
<dbReference type="Pfam" id="PF00076">
    <property type="entry name" value="RRM_1"/>
    <property type="match status" value="1"/>
</dbReference>
<dbReference type="InterPro" id="IPR039780">
    <property type="entry name" value="Mot2"/>
</dbReference>
<evidence type="ECO:0000256" key="10">
    <source>
        <dbReference type="ARBA" id="ARBA00022723"/>
    </source>
</evidence>
<evidence type="ECO:0000256" key="6">
    <source>
        <dbReference type="ARBA" id="ARBA00022481"/>
    </source>
</evidence>
<dbReference type="GO" id="GO:0008270">
    <property type="term" value="F:zinc ion binding"/>
    <property type="evidence" value="ECO:0007669"/>
    <property type="project" value="UniProtKB-KW"/>
</dbReference>
<dbReference type="InterPro" id="IPR039515">
    <property type="entry name" value="NOT4_mRING-HC-C4C4"/>
</dbReference>
<dbReference type="CDD" id="cd12438">
    <property type="entry name" value="RRM_CNOT4"/>
    <property type="match status" value="1"/>
</dbReference>
<evidence type="ECO:0000256" key="18">
    <source>
        <dbReference type="ARBA" id="ARBA00057081"/>
    </source>
</evidence>
<comment type="subcellular location">
    <subcellularLocation>
        <location evidence="3">Cytoplasm</location>
    </subcellularLocation>
    <subcellularLocation>
        <location evidence="2">Nucleus</location>
    </subcellularLocation>
</comment>
<keyword evidence="15 25" id="KW-0694">RNA-binding</keyword>
<name>A0A6P4IQR3_DROKI</name>
<comment type="pathway">
    <text evidence="4">Protein modification; protein ubiquitination.</text>
</comment>
<dbReference type="SMART" id="SM00356">
    <property type="entry name" value="ZnF_C3H1"/>
    <property type="match status" value="1"/>
</dbReference>
<dbReference type="PROSITE" id="PS50089">
    <property type="entry name" value="ZF_RING_2"/>
    <property type="match status" value="1"/>
</dbReference>
<keyword evidence="7" id="KW-0963">Cytoplasm</keyword>
<keyword evidence="9" id="KW-0808">Transferase</keyword>